<accession>A0A8H4TIR0</accession>
<comment type="caution">
    <text evidence="2">The sequence shown here is derived from an EMBL/GenBank/DDBJ whole genome shotgun (WGS) entry which is preliminary data.</text>
</comment>
<feature type="compositionally biased region" description="Low complexity" evidence="1">
    <location>
        <begin position="30"/>
        <end position="46"/>
    </location>
</feature>
<feature type="compositionally biased region" description="Low complexity" evidence="1">
    <location>
        <begin position="159"/>
        <end position="169"/>
    </location>
</feature>
<dbReference type="EMBL" id="JABFAI010000050">
    <property type="protein sequence ID" value="KAF4958524.1"/>
    <property type="molecule type" value="Genomic_DNA"/>
</dbReference>
<organism evidence="2 3">
    <name type="scientific">Fusarium gaditjirri</name>
    <dbReference type="NCBI Taxonomy" id="282569"/>
    <lineage>
        <taxon>Eukaryota</taxon>
        <taxon>Fungi</taxon>
        <taxon>Dikarya</taxon>
        <taxon>Ascomycota</taxon>
        <taxon>Pezizomycotina</taxon>
        <taxon>Sordariomycetes</taxon>
        <taxon>Hypocreomycetidae</taxon>
        <taxon>Hypocreales</taxon>
        <taxon>Nectriaceae</taxon>
        <taxon>Fusarium</taxon>
        <taxon>Fusarium nisikadoi species complex</taxon>
    </lineage>
</organism>
<feature type="region of interest" description="Disordered" evidence="1">
    <location>
        <begin position="1"/>
        <end position="103"/>
    </location>
</feature>
<feature type="compositionally biased region" description="Gly residues" evidence="1">
    <location>
        <begin position="127"/>
        <end position="158"/>
    </location>
</feature>
<gene>
    <name evidence="2" type="ORF">FGADI_2324</name>
</gene>
<feature type="compositionally biased region" description="Polar residues" evidence="1">
    <location>
        <begin position="9"/>
        <end position="23"/>
    </location>
</feature>
<dbReference type="AlphaFoldDB" id="A0A8H4TIR0"/>
<keyword evidence="3" id="KW-1185">Reference proteome</keyword>
<evidence type="ECO:0000313" key="3">
    <source>
        <dbReference type="Proteomes" id="UP000604273"/>
    </source>
</evidence>
<feature type="region of interest" description="Disordered" evidence="1">
    <location>
        <begin position="127"/>
        <end position="169"/>
    </location>
</feature>
<sequence length="169" mass="16689">MSSNKDQDTPTQHGDLQAPTTVNAHEDQTPASGNAAPSSSNNNVTPAVPPVFGSSRPPLPTGSSFAGAMGFQIRSGGSRGGRGRGRSSIRGRGGYSGRGFAAPRGNATFGVSDAGGAVFDGFRGGNFGPGDAGRGGFNSGVGTVFGNGSGRDGRGNSGSGWSNFGHVQG</sequence>
<evidence type="ECO:0000313" key="2">
    <source>
        <dbReference type="EMBL" id="KAF4958524.1"/>
    </source>
</evidence>
<protein>
    <submittedName>
        <fullName evidence="2">Uncharacterized protein</fullName>
    </submittedName>
</protein>
<proteinExistence type="predicted"/>
<reference evidence="2" key="2">
    <citation type="submission" date="2020-05" db="EMBL/GenBank/DDBJ databases">
        <authorList>
            <person name="Kim H.-S."/>
            <person name="Proctor R.H."/>
            <person name="Brown D.W."/>
        </authorList>
    </citation>
    <scope>NUCLEOTIDE SEQUENCE</scope>
    <source>
        <strain evidence="2">NRRL 45417</strain>
    </source>
</reference>
<reference evidence="2" key="1">
    <citation type="journal article" date="2020" name="BMC Genomics">
        <title>Correction to: Identification and distribution of gene clusters required for synthesis of sphingolipid metabolism inhibitors in diverse species of the filamentous fungus Fusarium.</title>
        <authorList>
            <person name="Kim H.S."/>
            <person name="Lohmar J.M."/>
            <person name="Busman M."/>
            <person name="Brown D.W."/>
            <person name="Naumann T.A."/>
            <person name="Divon H.H."/>
            <person name="Lysoe E."/>
            <person name="Uhlig S."/>
            <person name="Proctor R.H."/>
        </authorList>
    </citation>
    <scope>NUCLEOTIDE SEQUENCE</scope>
    <source>
        <strain evidence="2">NRRL 45417</strain>
    </source>
</reference>
<evidence type="ECO:0000256" key="1">
    <source>
        <dbReference type="SAM" id="MobiDB-lite"/>
    </source>
</evidence>
<name>A0A8H4TIR0_9HYPO</name>
<dbReference type="Proteomes" id="UP000604273">
    <property type="component" value="Unassembled WGS sequence"/>
</dbReference>